<reference evidence="15" key="1">
    <citation type="submission" date="2020-05" db="EMBL/GenBank/DDBJ databases">
        <authorList>
            <person name="Chiriac C."/>
            <person name="Salcher M."/>
            <person name="Ghai R."/>
            <person name="Kavagutti S V."/>
        </authorList>
    </citation>
    <scope>NUCLEOTIDE SEQUENCE</scope>
</reference>
<dbReference type="AlphaFoldDB" id="A0A6J7MHH6"/>
<feature type="transmembrane region" description="Helical" evidence="7">
    <location>
        <begin position="35"/>
        <end position="54"/>
    </location>
</feature>
<evidence type="ECO:0000313" key="10">
    <source>
        <dbReference type="EMBL" id="CAB4555184.1"/>
    </source>
</evidence>
<proteinExistence type="predicted"/>
<gene>
    <name evidence="10" type="ORF">UFOPK1509_00564</name>
    <name evidence="11" type="ORF">UFOPK1854_00590</name>
    <name evidence="12" type="ORF">UFOPK2252_00689</name>
    <name evidence="13" type="ORF">UFOPK3120_00301</name>
    <name evidence="14" type="ORF">UFOPK3282_00219</name>
    <name evidence="15" type="ORF">UFOPK3935_00496</name>
    <name evidence="9" type="ORF">UFOPK4171_00880</name>
    <name evidence="16" type="ORF">UFOPK4442_00113</name>
</gene>
<evidence type="ECO:0000313" key="13">
    <source>
        <dbReference type="EMBL" id="CAB4806332.1"/>
    </source>
</evidence>
<comment type="subcellular location">
    <subcellularLocation>
        <location evidence="1">Cell membrane</location>
        <topology evidence="1">Multi-pass membrane protein</topology>
    </subcellularLocation>
</comment>
<accession>A0A6J7MHH6</accession>
<keyword evidence="5 7" id="KW-0472">Membrane</keyword>
<evidence type="ECO:0000313" key="16">
    <source>
        <dbReference type="EMBL" id="CAB5141985.1"/>
    </source>
</evidence>
<evidence type="ECO:0000256" key="1">
    <source>
        <dbReference type="ARBA" id="ARBA00004651"/>
    </source>
</evidence>
<name>A0A6J7MHH6_9ZZZZ</name>
<evidence type="ECO:0000313" key="12">
    <source>
        <dbReference type="EMBL" id="CAB4656925.1"/>
    </source>
</evidence>
<evidence type="ECO:0000256" key="5">
    <source>
        <dbReference type="ARBA" id="ARBA00023136"/>
    </source>
</evidence>
<evidence type="ECO:0000313" key="11">
    <source>
        <dbReference type="EMBL" id="CAB4611211.1"/>
    </source>
</evidence>
<organism evidence="15">
    <name type="scientific">freshwater metagenome</name>
    <dbReference type="NCBI Taxonomy" id="449393"/>
    <lineage>
        <taxon>unclassified sequences</taxon>
        <taxon>metagenomes</taxon>
        <taxon>ecological metagenomes</taxon>
    </lineage>
</organism>
<evidence type="ECO:0000256" key="7">
    <source>
        <dbReference type="SAM" id="Phobius"/>
    </source>
</evidence>
<keyword evidence="3 7" id="KW-0812">Transmembrane</keyword>
<keyword evidence="4 7" id="KW-1133">Transmembrane helix</keyword>
<feature type="region of interest" description="Disordered" evidence="6">
    <location>
        <begin position="58"/>
        <end position="83"/>
    </location>
</feature>
<dbReference type="EMBL" id="CAFAAW010000019">
    <property type="protein sequence ID" value="CAB4806332.1"/>
    <property type="molecule type" value="Genomic_DNA"/>
</dbReference>
<evidence type="ECO:0000259" key="8">
    <source>
        <dbReference type="Pfam" id="PF13396"/>
    </source>
</evidence>
<dbReference type="EMBL" id="CAEZUT010000052">
    <property type="protein sequence ID" value="CAB4611211.1"/>
    <property type="molecule type" value="Genomic_DNA"/>
</dbReference>
<dbReference type="EMBL" id="CAFBSA010000009">
    <property type="protein sequence ID" value="CAB5141985.1"/>
    <property type="molecule type" value="Genomic_DNA"/>
</dbReference>
<dbReference type="EMBL" id="CAFBOH010000044">
    <property type="protein sequence ID" value="CAB4977174.1"/>
    <property type="molecule type" value="Genomic_DNA"/>
</dbReference>
<dbReference type="InterPro" id="IPR027379">
    <property type="entry name" value="CLS_N"/>
</dbReference>
<evidence type="ECO:0000313" key="9">
    <source>
        <dbReference type="EMBL" id="CAB4342507.1"/>
    </source>
</evidence>
<dbReference type="EMBL" id="CAESAM010000099">
    <property type="protein sequence ID" value="CAB4342507.1"/>
    <property type="molecule type" value="Genomic_DNA"/>
</dbReference>
<evidence type="ECO:0000313" key="15">
    <source>
        <dbReference type="EMBL" id="CAB4977174.1"/>
    </source>
</evidence>
<dbReference type="GO" id="GO:0005886">
    <property type="term" value="C:plasma membrane"/>
    <property type="evidence" value="ECO:0007669"/>
    <property type="project" value="UniProtKB-SubCell"/>
</dbReference>
<evidence type="ECO:0000256" key="2">
    <source>
        <dbReference type="ARBA" id="ARBA00022475"/>
    </source>
</evidence>
<dbReference type="EMBL" id="CAEZSY010000071">
    <property type="protein sequence ID" value="CAB4555184.1"/>
    <property type="molecule type" value="Genomic_DNA"/>
</dbReference>
<feature type="domain" description="Cardiolipin synthase N-terminal" evidence="8">
    <location>
        <begin position="11"/>
        <end position="56"/>
    </location>
</feature>
<evidence type="ECO:0000256" key="6">
    <source>
        <dbReference type="SAM" id="MobiDB-lite"/>
    </source>
</evidence>
<dbReference type="EMBL" id="CAFBJG010000012">
    <property type="protein sequence ID" value="CAB4847799.1"/>
    <property type="molecule type" value="Genomic_DNA"/>
</dbReference>
<protein>
    <submittedName>
        <fullName evidence="15">Unannotated protein</fullName>
    </submittedName>
</protein>
<keyword evidence="2" id="KW-1003">Cell membrane</keyword>
<dbReference type="Pfam" id="PF13396">
    <property type="entry name" value="PLDc_N"/>
    <property type="match status" value="1"/>
</dbReference>
<dbReference type="EMBL" id="CAEZWN010000059">
    <property type="protein sequence ID" value="CAB4656925.1"/>
    <property type="molecule type" value="Genomic_DNA"/>
</dbReference>
<evidence type="ECO:0000256" key="3">
    <source>
        <dbReference type="ARBA" id="ARBA00022692"/>
    </source>
</evidence>
<evidence type="ECO:0000256" key="4">
    <source>
        <dbReference type="ARBA" id="ARBA00022989"/>
    </source>
</evidence>
<sequence>MIKFVLIAIIIFDIYAFIDCAMTPQEKIRKGPKWAWILGMLLLDPFASIAWFIFGRPKRNGNGRQRPGRIIPPDDNPDFLRKL</sequence>
<evidence type="ECO:0000313" key="14">
    <source>
        <dbReference type="EMBL" id="CAB4847799.1"/>
    </source>
</evidence>